<feature type="repeat" description="WD" evidence="17">
    <location>
        <begin position="1603"/>
        <end position="1644"/>
    </location>
</feature>
<dbReference type="InterPro" id="IPR036691">
    <property type="entry name" value="Endo/exonu/phosph_ase_sf"/>
</dbReference>
<comment type="subcellular location">
    <subcellularLocation>
        <location evidence="2">Cytoplasm</location>
        <location evidence="2">Cytoskeleton</location>
    </subcellularLocation>
    <subcellularLocation>
        <location evidence="1">Membrane</location>
        <topology evidence="1">Peripheral membrane protein</topology>
    </subcellularLocation>
</comment>
<dbReference type="InterPro" id="IPR057509">
    <property type="entry name" value="C2_SHIP1-2_2nd"/>
</dbReference>
<feature type="compositionally biased region" description="Basic and acidic residues" evidence="19">
    <location>
        <begin position="1161"/>
        <end position="1183"/>
    </location>
</feature>
<dbReference type="GO" id="GO:0017124">
    <property type="term" value="F:SH3 domain binding"/>
    <property type="evidence" value="ECO:0007669"/>
    <property type="project" value="UniProtKB-KW"/>
</dbReference>
<dbReference type="GO" id="GO:0005856">
    <property type="term" value="C:cytoskeleton"/>
    <property type="evidence" value="ECO:0007669"/>
    <property type="project" value="UniProtKB-SubCell"/>
</dbReference>
<keyword evidence="8 17" id="KW-0853">WD repeat</keyword>
<evidence type="ECO:0000256" key="12">
    <source>
        <dbReference type="ARBA" id="ARBA00022999"/>
    </source>
</evidence>
<dbReference type="CDD" id="cd10343">
    <property type="entry name" value="SH2_SHIP"/>
    <property type="match status" value="1"/>
</dbReference>
<keyword evidence="10" id="KW-0378">Hydrolase</keyword>
<dbReference type="GO" id="GO:0002376">
    <property type="term" value="P:immune system process"/>
    <property type="evidence" value="ECO:0007669"/>
    <property type="project" value="UniProtKB-KW"/>
</dbReference>
<dbReference type="InterPro" id="IPR057510">
    <property type="entry name" value="C2_SHIP1-2_first"/>
</dbReference>
<dbReference type="CDD" id="cd22887">
    <property type="entry name" value="Atg16_CCD"/>
    <property type="match status" value="1"/>
</dbReference>
<feature type="compositionally biased region" description="Basic and acidic residues" evidence="19">
    <location>
        <begin position="1001"/>
        <end position="1010"/>
    </location>
</feature>
<dbReference type="InterPro" id="IPR036860">
    <property type="entry name" value="SH2_dom_sf"/>
</dbReference>
<evidence type="ECO:0000256" key="3">
    <source>
        <dbReference type="ARBA" id="ARBA00008734"/>
    </source>
</evidence>
<dbReference type="Pfam" id="PF00400">
    <property type="entry name" value="WD40"/>
    <property type="match status" value="5"/>
</dbReference>
<dbReference type="CDD" id="cd09100">
    <property type="entry name" value="INPP5c_SHIP1-INPP5D"/>
    <property type="match status" value="1"/>
</dbReference>
<name>L5M1T8_MYODS</name>
<feature type="region of interest" description="Disordered" evidence="19">
    <location>
        <begin position="867"/>
        <end position="896"/>
    </location>
</feature>
<dbReference type="Gene3D" id="3.30.505.10">
    <property type="entry name" value="SH2 domain"/>
    <property type="match status" value="1"/>
</dbReference>
<dbReference type="GO" id="GO:0009968">
    <property type="term" value="P:negative regulation of signal transduction"/>
    <property type="evidence" value="ECO:0007669"/>
    <property type="project" value="TreeGrafter"/>
</dbReference>
<dbReference type="GO" id="GO:0016020">
    <property type="term" value="C:membrane"/>
    <property type="evidence" value="ECO:0007669"/>
    <property type="project" value="UniProtKB-SubCell"/>
</dbReference>
<dbReference type="PROSITE" id="PS50082">
    <property type="entry name" value="WD_REPEATS_2"/>
    <property type="match status" value="6"/>
</dbReference>
<dbReference type="InterPro" id="IPR036322">
    <property type="entry name" value="WD40_repeat_dom_sf"/>
</dbReference>
<evidence type="ECO:0000256" key="9">
    <source>
        <dbReference type="ARBA" id="ARBA00022737"/>
    </source>
</evidence>
<dbReference type="PROSITE" id="PS50294">
    <property type="entry name" value="WD_REPEATS_REGION"/>
    <property type="match status" value="4"/>
</dbReference>
<dbReference type="SUPFAM" id="SSF55550">
    <property type="entry name" value="SH2 domain"/>
    <property type="match status" value="1"/>
</dbReference>
<organism evidence="21 22">
    <name type="scientific">Myotis davidii</name>
    <name type="common">David's myotis</name>
    <dbReference type="NCBI Taxonomy" id="225400"/>
    <lineage>
        <taxon>Eukaryota</taxon>
        <taxon>Metazoa</taxon>
        <taxon>Chordata</taxon>
        <taxon>Craniata</taxon>
        <taxon>Vertebrata</taxon>
        <taxon>Euteleostomi</taxon>
        <taxon>Mammalia</taxon>
        <taxon>Eutheria</taxon>
        <taxon>Laurasiatheria</taxon>
        <taxon>Chiroptera</taxon>
        <taxon>Yangochiroptera</taxon>
        <taxon>Vespertilionidae</taxon>
        <taxon>Myotis</taxon>
    </lineage>
</organism>
<gene>
    <name evidence="21" type="ORF">MDA_GLEAN10026080</name>
</gene>
<dbReference type="GO" id="GO:0034485">
    <property type="term" value="F:phosphatidylinositol-3,4,5-trisphosphate 5-phosphatase activity"/>
    <property type="evidence" value="ECO:0007669"/>
    <property type="project" value="UniProtKB-EC"/>
</dbReference>
<dbReference type="GO" id="GO:0045659">
    <property type="term" value="P:negative regulation of neutrophil differentiation"/>
    <property type="evidence" value="ECO:0007669"/>
    <property type="project" value="TreeGrafter"/>
</dbReference>
<feature type="region of interest" description="Disordered" evidence="19">
    <location>
        <begin position="104"/>
        <end position="128"/>
    </location>
</feature>
<dbReference type="Pfam" id="PF00017">
    <property type="entry name" value="SH2"/>
    <property type="match status" value="1"/>
</dbReference>
<feature type="compositionally biased region" description="Acidic residues" evidence="19">
    <location>
        <begin position="104"/>
        <end position="117"/>
    </location>
</feature>
<keyword evidence="14" id="KW-0472">Membrane</keyword>
<dbReference type="GO" id="GO:0045579">
    <property type="term" value="P:positive regulation of B cell differentiation"/>
    <property type="evidence" value="ECO:0007669"/>
    <property type="project" value="TreeGrafter"/>
</dbReference>
<dbReference type="SMART" id="SM00320">
    <property type="entry name" value="WD40"/>
    <property type="match status" value="7"/>
</dbReference>
<keyword evidence="11" id="KW-0391">Immunity</keyword>
<dbReference type="FunFam" id="3.60.10.10:FF:000005">
    <property type="entry name" value="phosphatidylinositol 3,4,5-trisphosphate 5-phosphatase 1"/>
    <property type="match status" value="1"/>
</dbReference>
<feature type="compositionally biased region" description="Polar residues" evidence="19">
    <location>
        <begin position="1184"/>
        <end position="1195"/>
    </location>
</feature>
<evidence type="ECO:0000313" key="22">
    <source>
        <dbReference type="Proteomes" id="UP000010556"/>
    </source>
</evidence>
<dbReference type="PANTHER" id="PTHR46051:SF3">
    <property type="entry name" value="PHOSPHATIDYLINOSITOL 3,4,5-TRISPHOSPHATE 5-PHOSPHATASE 1"/>
    <property type="match status" value="1"/>
</dbReference>
<feature type="compositionally biased region" description="Low complexity" evidence="19">
    <location>
        <begin position="966"/>
        <end position="975"/>
    </location>
</feature>
<comment type="similarity">
    <text evidence="4">Belongs to the WD repeat ATG16 family.</text>
</comment>
<dbReference type="EMBL" id="KB105166">
    <property type="protein sequence ID" value="ELK32609.1"/>
    <property type="molecule type" value="Genomic_DNA"/>
</dbReference>
<dbReference type="FunFam" id="3.30.505.10:FF:000035">
    <property type="entry name" value="phosphatidylinositol 3,4,5-trisphosphate 5-phosphatase 1"/>
    <property type="match status" value="1"/>
</dbReference>
<evidence type="ECO:0000256" key="8">
    <source>
        <dbReference type="ARBA" id="ARBA00022574"/>
    </source>
</evidence>
<evidence type="ECO:0000256" key="16">
    <source>
        <dbReference type="PROSITE-ProRule" id="PRU00191"/>
    </source>
</evidence>
<dbReference type="PROSITE" id="PS50001">
    <property type="entry name" value="SH2"/>
    <property type="match status" value="1"/>
</dbReference>
<dbReference type="InterPro" id="IPR001680">
    <property type="entry name" value="WD40_rpt"/>
</dbReference>
<dbReference type="FunFam" id="1.20.5.170:FF:000039">
    <property type="entry name" value="Autophagy-related protein 16-1 isoform 1"/>
    <property type="match status" value="1"/>
</dbReference>
<dbReference type="Pfam" id="PF22669">
    <property type="entry name" value="Exo_endo_phos2"/>
    <property type="match status" value="1"/>
</dbReference>
<feature type="coiled-coil region" evidence="18">
    <location>
        <begin position="1323"/>
        <end position="1471"/>
    </location>
</feature>
<feature type="compositionally biased region" description="Pro residues" evidence="19">
    <location>
        <begin position="1138"/>
        <end position="1149"/>
    </location>
</feature>
<dbReference type="GO" id="GO:0005829">
    <property type="term" value="C:cytosol"/>
    <property type="evidence" value="ECO:0007669"/>
    <property type="project" value="TreeGrafter"/>
</dbReference>
<dbReference type="Pfam" id="PF24150">
    <property type="entry name" value="C2_SHIP1-2_first"/>
    <property type="match status" value="1"/>
</dbReference>
<dbReference type="FunFam" id="2.130.10.10:FF:000364">
    <property type="entry name" value="Autophagy-related protein 16-1 isoform 1"/>
    <property type="match status" value="1"/>
</dbReference>
<evidence type="ECO:0000256" key="18">
    <source>
        <dbReference type="SAM" id="Coils"/>
    </source>
</evidence>
<dbReference type="PROSITE" id="PS00678">
    <property type="entry name" value="WD_REPEATS_1"/>
    <property type="match status" value="2"/>
</dbReference>
<evidence type="ECO:0000313" key="21">
    <source>
        <dbReference type="EMBL" id="ELK32609.1"/>
    </source>
</evidence>
<evidence type="ECO:0000256" key="14">
    <source>
        <dbReference type="ARBA" id="ARBA00023136"/>
    </source>
</evidence>
<sequence length="1848" mass="207283">MVPCWNHGNITRSKAEELLSRTGKDGSFLVRASESISRAYALCVLYRNCVYTYRILPNEDDKFTVQASEGVPMRFFTKLDQLIEFYKKENMGLVTHLQYPVPLEEEDTGDEPEEEIEGVPSPPELPPRNIPLSAGPCEAKEVPLLSENLRATEVSRPCLSETLFQRLQNMDTSGLPEEHLKAIQDYLSTQLTLDADFVKTGSSSLPHLRKLTLLLCKELYGEVTRTLPSLESLQRLFDQQLSPGLRPRPQVPGEANPINMVTKLSQLTSLLSSIEDKLKALLHEGPESSHRRSLIPPVTFEVKSESLALPQKLQLKVDVETGKLIIKKSKDGSEDKFYSHKKILQLIKSQKFLNKLVILVETEKEKTVRKEYVFADSKKREGFCQLLQQMKNKHSEQPEPDMITIFIGTWNMGNAPPPKKITSWFLSKGQGKTRDDSADYIPHDIYVIGTQEDPLGEKEWLEILKNSLQEITSITFKMIAIHTLWNIRIVVLAKPEHENRISHICTDNVKTGIANTLGNKGAVGVSFMFNGTSLGFVNSHLTSGSEKKLRRNQNYTNILRFLALGDKKLSPFNITHRFTHLFWLGDLNYRVELPTWEAEPMIQKIKQQQYADLLCHDQLLMERKEQKVFLHFEEEEITFAPTYRFERLTRDKYAYIKQKATGMKYNLPSWCDRVLWKSYPLVHVVCQSYGSTSDIMTSDHSPVFATFEAGVTSQFVSKNGPGTVDSQGQIEFLRCFATLKTKSQTKFYLEFHSSCLESFVKSQEGENEEGSEGELVVKFGETLPKLKPIISDPEYLLDQHILISIKSSDSDESYGEGCIALRLEATETQLPIYTPLTHHGEMTGHFRGEIKLQTSQGKMREKLYDFVKTERDESSGPKSLKSLTSHDPMKQWEPASRVPLCSGSSITEIINPNYMGVGSFGYIKQTLSPDQQPTAWSYDQPLKDSSLGSGRGETPPTPPSQPPISPKKFSSSTTTRVPCPRTQESRPSDLGKNAVEPLPQEDPKLTKPEMFENPLYGSVCSFSKLVPRKEQESPKMLKKELPPCPDPGSLSPNILLSKAQEAEGNKGTGKPVPTPAPTPFISPTPRLRSFTCSSPAEGRPAAGDKSQGKPKAPASSPVPVPAKRPIKPSRSELSQQAPPTPAQRPPLPLKSPAVLHLQHSKGRDYRETAELPHHGKHRPDDTPLSRTAMQDSSSFPYHRSDSWPMLHPAGTGAVTGARAEPARSPNASQRPPLSPQCFRPREGVIDERDCVGADHRHISEELRRRDRLQRQAFEEIILQYNKLLEKSDLHSVLAQKLQAEKPDIPNRHEISPGHDGAWNDGQLQEMAHLKMKHQEELTELHKKRGELAQLVIDLNNQMQQKDREMQMNEAKIAECLQTISDLETECQELRSKLQDLERANQTLKDEYDALQITFTALEEKLRKTSEENQELVTRWMAEKAQEANRLNAENEKDSRRRQARLQKELAEAAKEPLPVEQDDDIEVIVDETSDHTEETSPMRAISRAATKRLSQPAGGLLDSITNIFGRRSVSSFPVPHDNADTHPGSSKEVRVPTTAVCVFDAHDGEVNAVQFSPGSRLLATGGMDRRVKLWEVSGDKCEFKGSLSGSNAGITSIEFDSAGSYLLAASNDFASRIWTVDDYRLRHTLTGHSGKVLSAKFLLDNARIVSGSHDRTLKLWDLRSKVCIKTVFAGSSCNDIVCTEQCVMSGHFDKKIRFWDIRSETIIREMELLGKITALDLNPERTELLSCSRDDLLKIIDLRINAVRQTFSAPGFKCGSDWTRVVFSPDGSYVAAGSAEGSLYVWSVLSGKVEKVLSKHHGSSINAVAWSPSGSHIVSVDKGSKAVLWSEY</sequence>
<dbReference type="GO" id="GO:0050776">
    <property type="term" value="P:regulation of immune response"/>
    <property type="evidence" value="ECO:0007669"/>
    <property type="project" value="TreeGrafter"/>
</dbReference>
<evidence type="ECO:0000256" key="13">
    <source>
        <dbReference type="ARBA" id="ARBA00023036"/>
    </source>
</evidence>
<dbReference type="Gene3D" id="1.20.5.170">
    <property type="match status" value="1"/>
</dbReference>
<keyword evidence="13" id="KW-0729">SH3-binding</keyword>
<dbReference type="GO" id="GO:0046856">
    <property type="term" value="P:phosphatidylinositol dephosphorylation"/>
    <property type="evidence" value="ECO:0007669"/>
    <property type="project" value="InterPro"/>
</dbReference>
<evidence type="ECO:0000256" key="15">
    <source>
        <dbReference type="ARBA" id="ARBA00023212"/>
    </source>
</evidence>
<feature type="compositionally biased region" description="Pro residues" evidence="19">
    <location>
        <begin position="955"/>
        <end position="965"/>
    </location>
</feature>
<dbReference type="Gene3D" id="2.130.10.10">
    <property type="entry name" value="YVTN repeat-like/Quinoprotein amine dehydrogenase"/>
    <property type="match status" value="1"/>
</dbReference>
<dbReference type="InterPro" id="IPR000300">
    <property type="entry name" value="IPPc"/>
</dbReference>
<dbReference type="Proteomes" id="UP000010556">
    <property type="component" value="Unassembled WGS sequence"/>
</dbReference>
<evidence type="ECO:0000256" key="1">
    <source>
        <dbReference type="ARBA" id="ARBA00004170"/>
    </source>
</evidence>
<dbReference type="PANTHER" id="PTHR46051">
    <property type="entry name" value="SH2 DOMAIN-CONTAINING PROTEIN"/>
    <property type="match status" value="1"/>
</dbReference>
<reference evidence="22" key="1">
    <citation type="journal article" date="2013" name="Science">
        <title>Comparative analysis of bat genomes provides insight into the evolution of flight and immunity.</title>
        <authorList>
            <person name="Zhang G."/>
            <person name="Cowled C."/>
            <person name="Shi Z."/>
            <person name="Huang Z."/>
            <person name="Bishop-Lilly K.A."/>
            <person name="Fang X."/>
            <person name="Wynne J.W."/>
            <person name="Xiong Z."/>
            <person name="Baker M.L."/>
            <person name="Zhao W."/>
            <person name="Tachedjian M."/>
            <person name="Zhu Y."/>
            <person name="Zhou P."/>
            <person name="Jiang X."/>
            <person name="Ng J."/>
            <person name="Yang L."/>
            <person name="Wu L."/>
            <person name="Xiao J."/>
            <person name="Feng Y."/>
            <person name="Chen Y."/>
            <person name="Sun X."/>
            <person name="Zhang Y."/>
            <person name="Marsh G.A."/>
            <person name="Crameri G."/>
            <person name="Broder C.C."/>
            <person name="Frey K.G."/>
            <person name="Wang L.F."/>
            <person name="Wang J."/>
        </authorList>
    </citation>
    <scope>NUCLEOTIDE SEQUENCE [LARGE SCALE GENOMIC DNA]</scope>
</reference>
<dbReference type="PRINTS" id="PR00401">
    <property type="entry name" value="SH2DOMAIN"/>
</dbReference>
<evidence type="ECO:0000256" key="11">
    <source>
        <dbReference type="ARBA" id="ARBA00022859"/>
    </source>
</evidence>
<keyword evidence="6" id="KW-0963">Cytoplasm</keyword>
<feature type="repeat" description="WD" evidence="17">
    <location>
        <begin position="1814"/>
        <end position="1848"/>
    </location>
</feature>
<dbReference type="SMART" id="SM00252">
    <property type="entry name" value="SH2"/>
    <property type="match status" value="1"/>
</dbReference>
<feature type="repeat" description="WD" evidence="17">
    <location>
        <begin position="1781"/>
        <end position="1812"/>
    </location>
</feature>
<comment type="similarity">
    <text evidence="3">Belongs to the inositol 1,4,5-trisphosphate 5-phosphatase family.</text>
</comment>
<keyword evidence="22" id="KW-1185">Reference proteome</keyword>
<feature type="compositionally biased region" description="Pro residues" evidence="19">
    <location>
        <begin position="1072"/>
        <end position="1082"/>
    </location>
</feature>
<feature type="domain" description="SH2" evidence="20">
    <location>
        <begin position="5"/>
        <end position="101"/>
    </location>
</feature>
<feature type="repeat" description="WD" evidence="17">
    <location>
        <begin position="1559"/>
        <end position="1600"/>
    </location>
</feature>
<feature type="repeat" description="WD" evidence="17">
    <location>
        <begin position="1645"/>
        <end position="1686"/>
    </location>
</feature>
<evidence type="ECO:0000256" key="17">
    <source>
        <dbReference type="PROSITE-ProRule" id="PRU00221"/>
    </source>
</evidence>
<dbReference type="InterPro" id="IPR000980">
    <property type="entry name" value="SH2"/>
</dbReference>
<keyword evidence="9" id="KW-0677">Repeat</keyword>
<dbReference type="PRINTS" id="PR00320">
    <property type="entry name" value="GPROTEINBRPT"/>
</dbReference>
<protein>
    <recommendedName>
        <fullName evidence="5">phosphatidylinositol-3,4,5-trisphosphate 5-phosphatase</fullName>
        <ecNumber evidence="5">3.1.3.86</ecNumber>
    </recommendedName>
</protein>
<keyword evidence="15" id="KW-0206">Cytoskeleton</keyword>
<dbReference type="Pfam" id="PF24147">
    <property type="entry name" value="C2_SHIP1-2_2nd"/>
    <property type="match status" value="1"/>
</dbReference>
<feature type="region of interest" description="Disordered" evidence="19">
    <location>
        <begin position="930"/>
        <end position="1010"/>
    </location>
</feature>
<dbReference type="CDD" id="cd00200">
    <property type="entry name" value="WD40"/>
    <property type="match status" value="1"/>
</dbReference>
<feature type="compositionally biased region" description="Basic and acidic residues" evidence="19">
    <location>
        <begin position="1027"/>
        <end position="1041"/>
    </location>
</feature>
<dbReference type="SUPFAM" id="SSF56219">
    <property type="entry name" value="DNase I-like"/>
    <property type="match status" value="1"/>
</dbReference>
<evidence type="ECO:0000256" key="7">
    <source>
        <dbReference type="ARBA" id="ARBA00022553"/>
    </source>
</evidence>
<evidence type="ECO:0000256" key="19">
    <source>
        <dbReference type="SAM" id="MobiDB-lite"/>
    </source>
</evidence>
<dbReference type="InterPro" id="IPR015943">
    <property type="entry name" value="WD40/YVTN_repeat-like_dom_sf"/>
</dbReference>
<dbReference type="Pfam" id="PF08614">
    <property type="entry name" value="ATG16"/>
    <property type="match status" value="1"/>
</dbReference>
<evidence type="ECO:0000256" key="4">
    <source>
        <dbReference type="ARBA" id="ARBA00009271"/>
    </source>
</evidence>
<dbReference type="InterPro" id="IPR020472">
    <property type="entry name" value="WD40_PAC1"/>
</dbReference>
<dbReference type="InterPro" id="IPR013923">
    <property type="entry name" value="Autophagy-rel_prot_16_dom"/>
</dbReference>
<feature type="repeat" description="WD" evidence="17">
    <location>
        <begin position="1703"/>
        <end position="1725"/>
    </location>
</feature>
<dbReference type="SUPFAM" id="SSF50978">
    <property type="entry name" value="WD40 repeat-like"/>
    <property type="match status" value="1"/>
</dbReference>
<dbReference type="eggNOG" id="KOG0565">
    <property type="taxonomic scope" value="Eukaryota"/>
</dbReference>
<feature type="region of interest" description="Disordered" evidence="19">
    <location>
        <begin position="1026"/>
        <end position="1239"/>
    </location>
</feature>
<dbReference type="Gene3D" id="3.60.10.10">
    <property type="entry name" value="Endonuclease/exonuclease/phosphatase"/>
    <property type="match status" value="1"/>
</dbReference>
<dbReference type="GO" id="GO:0045779">
    <property type="term" value="P:negative regulation of bone resorption"/>
    <property type="evidence" value="ECO:0007669"/>
    <property type="project" value="TreeGrafter"/>
</dbReference>
<keyword evidence="12 16" id="KW-0727">SH2 domain</keyword>
<proteinExistence type="inferred from homology"/>
<evidence type="ECO:0000256" key="5">
    <source>
        <dbReference type="ARBA" id="ARBA00012981"/>
    </source>
</evidence>
<dbReference type="InterPro" id="IPR019775">
    <property type="entry name" value="WD40_repeat_CS"/>
</dbReference>
<evidence type="ECO:0000256" key="2">
    <source>
        <dbReference type="ARBA" id="ARBA00004245"/>
    </source>
</evidence>
<dbReference type="SMART" id="SM00128">
    <property type="entry name" value="IPPc"/>
    <property type="match status" value="1"/>
</dbReference>
<keyword evidence="7" id="KW-0597">Phosphoprotein</keyword>
<dbReference type="EC" id="3.1.3.86" evidence="5"/>
<accession>L5M1T8</accession>
<evidence type="ECO:0000259" key="20">
    <source>
        <dbReference type="PROSITE" id="PS50001"/>
    </source>
</evidence>
<keyword evidence="18" id="KW-0175">Coiled coil</keyword>
<evidence type="ECO:0000256" key="10">
    <source>
        <dbReference type="ARBA" id="ARBA00022801"/>
    </source>
</evidence>
<evidence type="ECO:0000256" key="6">
    <source>
        <dbReference type="ARBA" id="ARBA00022490"/>
    </source>
</evidence>